<keyword evidence="4" id="KW-1185">Reference proteome</keyword>
<feature type="region of interest" description="Disordered" evidence="1">
    <location>
        <begin position="134"/>
        <end position="184"/>
    </location>
</feature>
<feature type="region of interest" description="Disordered" evidence="1">
    <location>
        <begin position="303"/>
        <end position="360"/>
    </location>
</feature>
<sequence>MSDTYNYTKTVPWQAGQLPLANSPISASSSGTPSTFSMKISNPTSSPLYIQIEIAYTVEPGDPREFFFEVVDNTRRIDYASKELFSVSGSFNTIPGDTGPHFIEAYNATDIVGTSKPFAVGPIYTVLPPLSGSTTVTTTTHPVPTPTTSTTSTVESAAPTPIASKQTSPTPAIPLASPPTTLSDSISNKNTISAATPPVTTFYQAIPGNITVQVQDDTVLVPSASTSTSTAASFASNGKSVNSGVIIGAAITGAVVLAALIFFLVRSRRRHDRRPESFVANSPPTIDPFLSFITRQSEKHRGFTSLSTSAGSPTSYTTSNWSDAGSREERPNSSSSTPGSQMEWVLRPTNDPPPGYNLCL</sequence>
<gene>
    <name evidence="3" type="ORF">MVEN_00801500</name>
</gene>
<evidence type="ECO:0000313" key="3">
    <source>
        <dbReference type="EMBL" id="KAF7360697.1"/>
    </source>
</evidence>
<proteinExistence type="predicted"/>
<reference evidence="3" key="1">
    <citation type="submission" date="2020-05" db="EMBL/GenBank/DDBJ databases">
        <title>Mycena genomes resolve the evolution of fungal bioluminescence.</title>
        <authorList>
            <person name="Tsai I.J."/>
        </authorList>
    </citation>
    <scope>NUCLEOTIDE SEQUENCE</scope>
    <source>
        <strain evidence="3">CCC161011</strain>
    </source>
</reference>
<organism evidence="3 4">
    <name type="scientific">Mycena venus</name>
    <dbReference type="NCBI Taxonomy" id="2733690"/>
    <lineage>
        <taxon>Eukaryota</taxon>
        <taxon>Fungi</taxon>
        <taxon>Dikarya</taxon>
        <taxon>Basidiomycota</taxon>
        <taxon>Agaricomycotina</taxon>
        <taxon>Agaricomycetes</taxon>
        <taxon>Agaricomycetidae</taxon>
        <taxon>Agaricales</taxon>
        <taxon>Marasmiineae</taxon>
        <taxon>Mycenaceae</taxon>
        <taxon>Mycena</taxon>
    </lineage>
</organism>
<evidence type="ECO:0008006" key="5">
    <source>
        <dbReference type="Google" id="ProtNLM"/>
    </source>
</evidence>
<evidence type="ECO:0000313" key="4">
    <source>
        <dbReference type="Proteomes" id="UP000620124"/>
    </source>
</evidence>
<protein>
    <recommendedName>
        <fullName evidence="5">Mid2 domain-containing protein</fullName>
    </recommendedName>
</protein>
<evidence type="ECO:0000256" key="2">
    <source>
        <dbReference type="SAM" id="Phobius"/>
    </source>
</evidence>
<name>A0A8H6YLA8_9AGAR</name>
<accession>A0A8H6YLA8</accession>
<dbReference type="OrthoDB" id="3047621at2759"/>
<evidence type="ECO:0000256" key="1">
    <source>
        <dbReference type="SAM" id="MobiDB-lite"/>
    </source>
</evidence>
<keyword evidence="2" id="KW-1133">Transmembrane helix</keyword>
<comment type="caution">
    <text evidence="3">The sequence shown here is derived from an EMBL/GenBank/DDBJ whole genome shotgun (WGS) entry which is preliminary data.</text>
</comment>
<keyword evidence="2" id="KW-0472">Membrane</keyword>
<dbReference type="AlphaFoldDB" id="A0A8H6YLA8"/>
<feature type="transmembrane region" description="Helical" evidence="2">
    <location>
        <begin position="245"/>
        <end position="265"/>
    </location>
</feature>
<feature type="compositionally biased region" description="Low complexity" evidence="1">
    <location>
        <begin position="134"/>
        <end position="154"/>
    </location>
</feature>
<keyword evidence="2" id="KW-0812">Transmembrane</keyword>
<dbReference type="EMBL" id="JACAZI010000005">
    <property type="protein sequence ID" value="KAF7360697.1"/>
    <property type="molecule type" value="Genomic_DNA"/>
</dbReference>
<feature type="compositionally biased region" description="Polar residues" evidence="1">
    <location>
        <begin position="304"/>
        <end position="323"/>
    </location>
</feature>
<dbReference type="Proteomes" id="UP000620124">
    <property type="component" value="Unassembled WGS sequence"/>
</dbReference>
<feature type="compositionally biased region" description="Pro residues" evidence="1">
    <location>
        <begin position="350"/>
        <end position="360"/>
    </location>
</feature>